<reference evidence="1 2" key="1">
    <citation type="submission" date="2017-06" db="EMBL/GenBank/DDBJ databases">
        <authorList>
            <person name="Kim H.J."/>
            <person name="Triplett B.A."/>
        </authorList>
    </citation>
    <scope>NUCLEOTIDE SEQUENCE [LARGE SCALE GENOMIC DNA]</scope>
    <source>
        <strain evidence="1 2">CGMCC 4.2132</strain>
    </source>
</reference>
<sequence>MGFAKKFAIAWWKSFSACCWTMIDPAASHSQAARASVS</sequence>
<dbReference type="AlphaFoldDB" id="A0A239K2Q7"/>
<accession>A0A239K2Q7</accession>
<evidence type="ECO:0000313" key="2">
    <source>
        <dbReference type="Proteomes" id="UP000198282"/>
    </source>
</evidence>
<keyword evidence="2" id="KW-1185">Reference proteome</keyword>
<name>A0A239K2Q7_9ACTN</name>
<dbReference type="Proteomes" id="UP000198282">
    <property type="component" value="Unassembled WGS sequence"/>
</dbReference>
<gene>
    <name evidence="1" type="ORF">SAMN05216276_102580</name>
</gene>
<evidence type="ECO:0000313" key="1">
    <source>
        <dbReference type="EMBL" id="SNT12667.1"/>
    </source>
</evidence>
<proteinExistence type="predicted"/>
<organism evidence="1 2">
    <name type="scientific">Streptosporangium subroseum</name>
    <dbReference type="NCBI Taxonomy" id="106412"/>
    <lineage>
        <taxon>Bacteria</taxon>
        <taxon>Bacillati</taxon>
        <taxon>Actinomycetota</taxon>
        <taxon>Actinomycetes</taxon>
        <taxon>Streptosporangiales</taxon>
        <taxon>Streptosporangiaceae</taxon>
        <taxon>Streptosporangium</taxon>
    </lineage>
</organism>
<dbReference type="EMBL" id="FZOD01000025">
    <property type="protein sequence ID" value="SNT12667.1"/>
    <property type="molecule type" value="Genomic_DNA"/>
</dbReference>
<protein>
    <submittedName>
        <fullName evidence="1">Uncharacterized protein</fullName>
    </submittedName>
</protein>